<evidence type="ECO:0000259" key="8">
    <source>
        <dbReference type="PROSITE" id="PS50893"/>
    </source>
</evidence>
<dbReference type="InterPro" id="IPR017911">
    <property type="entry name" value="MacB-like_ATP-bd"/>
</dbReference>
<dbReference type="GO" id="GO:0005886">
    <property type="term" value="C:plasma membrane"/>
    <property type="evidence" value="ECO:0007669"/>
    <property type="project" value="TreeGrafter"/>
</dbReference>
<evidence type="ECO:0000256" key="7">
    <source>
        <dbReference type="ARBA" id="ARBA00038388"/>
    </source>
</evidence>
<dbReference type="InterPro" id="IPR003439">
    <property type="entry name" value="ABC_transporter-like_ATP-bd"/>
</dbReference>
<dbReference type="AlphaFoldDB" id="A0A554WSW3"/>
<comment type="caution">
    <text evidence="9">The sequence shown here is derived from an EMBL/GenBank/DDBJ whole genome shotgun (WGS) entry which is preliminary data.</text>
</comment>
<keyword evidence="3" id="KW-0547">Nucleotide-binding</keyword>
<dbReference type="Pfam" id="PF00005">
    <property type="entry name" value="ABC_tran"/>
    <property type="match status" value="1"/>
</dbReference>
<reference evidence="9 10" key="1">
    <citation type="submission" date="2019-07" db="EMBL/GenBank/DDBJ databases">
        <title>Tepidimonas thermarum AA-1 draft genome.</title>
        <authorList>
            <person name="Da Costa M.S."/>
            <person name="Froufe H.J.C."/>
            <person name="Egas C."/>
            <person name="Albuquerque L."/>
        </authorList>
    </citation>
    <scope>NUCLEOTIDE SEQUENCE [LARGE SCALE GENOMIC DNA]</scope>
    <source>
        <strain evidence="9 10">AA-1</strain>
    </source>
</reference>
<evidence type="ECO:0000256" key="4">
    <source>
        <dbReference type="ARBA" id="ARBA00022840"/>
    </source>
</evidence>
<evidence type="ECO:0000256" key="2">
    <source>
        <dbReference type="ARBA" id="ARBA00022475"/>
    </source>
</evidence>
<proteinExistence type="inferred from homology"/>
<dbReference type="FunFam" id="3.40.50.300:FF:000032">
    <property type="entry name" value="Export ABC transporter ATP-binding protein"/>
    <property type="match status" value="1"/>
</dbReference>
<keyword evidence="5" id="KW-0472">Membrane</keyword>
<protein>
    <submittedName>
        <fullName evidence="9">Lipoprotein-releasing system ATP-binding protein LolD</fullName>
        <ecNumber evidence="9">3.6.3.-</ecNumber>
    </submittedName>
</protein>
<dbReference type="Gene3D" id="3.40.50.300">
    <property type="entry name" value="P-loop containing nucleotide triphosphate hydrolases"/>
    <property type="match status" value="1"/>
</dbReference>
<dbReference type="PROSITE" id="PS50893">
    <property type="entry name" value="ABC_TRANSPORTER_2"/>
    <property type="match status" value="1"/>
</dbReference>
<keyword evidence="4 9" id="KW-0067">ATP-binding</keyword>
<dbReference type="GO" id="GO:0046677">
    <property type="term" value="P:response to antibiotic"/>
    <property type="evidence" value="ECO:0007669"/>
    <property type="project" value="UniProtKB-KW"/>
</dbReference>
<evidence type="ECO:0000313" key="10">
    <source>
        <dbReference type="Proteomes" id="UP000318542"/>
    </source>
</evidence>
<evidence type="ECO:0000256" key="6">
    <source>
        <dbReference type="ARBA" id="ARBA00023251"/>
    </source>
</evidence>
<dbReference type="InterPro" id="IPR017871">
    <property type="entry name" value="ABC_transporter-like_CS"/>
</dbReference>
<dbReference type="EC" id="3.6.3.-" evidence="9"/>
<dbReference type="GO" id="GO:0016887">
    <property type="term" value="F:ATP hydrolysis activity"/>
    <property type="evidence" value="ECO:0007669"/>
    <property type="project" value="InterPro"/>
</dbReference>
<dbReference type="GO" id="GO:0098796">
    <property type="term" value="C:membrane protein complex"/>
    <property type="evidence" value="ECO:0007669"/>
    <property type="project" value="UniProtKB-ARBA"/>
</dbReference>
<keyword evidence="1" id="KW-0813">Transport</keyword>
<name>A0A554WSW3_9BURK</name>
<gene>
    <name evidence="9" type="primary">lolD_4</name>
    <name evidence="9" type="ORF">Tther_02564</name>
</gene>
<keyword evidence="9" id="KW-0449">Lipoprotein</keyword>
<keyword evidence="5" id="KW-0812">Transmembrane</keyword>
<keyword evidence="2" id="KW-1003">Cell membrane</keyword>
<dbReference type="SMART" id="SM00382">
    <property type="entry name" value="AAA"/>
    <property type="match status" value="1"/>
</dbReference>
<dbReference type="SUPFAM" id="SSF52540">
    <property type="entry name" value="P-loop containing nucleoside triphosphate hydrolases"/>
    <property type="match status" value="1"/>
</dbReference>
<dbReference type="InterPro" id="IPR027417">
    <property type="entry name" value="P-loop_NTPase"/>
</dbReference>
<dbReference type="EMBL" id="VJOL01000097">
    <property type="protein sequence ID" value="TSE26667.1"/>
    <property type="molecule type" value="Genomic_DNA"/>
</dbReference>
<dbReference type="RefSeq" id="WP_185975100.1">
    <property type="nucleotide sequence ID" value="NZ_VJOL01000097.1"/>
</dbReference>
<keyword evidence="10" id="KW-1185">Reference proteome</keyword>
<dbReference type="InterPro" id="IPR015854">
    <property type="entry name" value="ABC_transpr_LolD-like"/>
</dbReference>
<dbReference type="CDD" id="cd03255">
    <property type="entry name" value="ABC_MJ0796_LolCDE_FtsE"/>
    <property type="match status" value="1"/>
</dbReference>
<evidence type="ECO:0000256" key="3">
    <source>
        <dbReference type="ARBA" id="ARBA00022741"/>
    </source>
</evidence>
<dbReference type="GO" id="GO:0044874">
    <property type="term" value="P:lipoprotein localization to outer membrane"/>
    <property type="evidence" value="ECO:0007669"/>
    <property type="project" value="TreeGrafter"/>
</dbReference>
<dbReference type="InterPro" id="IPR003593">
    <property type="entry name" value="AAA+_ATPase"/>
</dbReference>
<dbReference type="GO" id="GO:0089705">
    <property type="term" value="P:protein localization to outer membrane"/>
    <property type="evidence" value="ECO:0007669"/>
    <property type="project" value="TreeGrafter"/>
</dbReference>
<evidence type="ECO:0000313" key="9">
    <source>
        <dbReference type="EMBL" id="TSE26667.1"/>
    </source>
</evidence>
<keyword evidence="9" id="KW-0378">Hydrolase</keyword>
<comment type="similarity">
    <text evidence="7">Belongs to the ABC transporter superfamily. Macrolide exporter (TC 3.A.1.122) family.</text>
</comment>
<dbReference type="Proteomes" id="UP000318542">
    <property type="component" value="Unassembled WGS sequence"/>
</dbReference>
<dbReference type="GO" id="GO:0022857">
    <property type="term" value="F:transmembrane transporter activity"/>
    <property type="evidence" value="ECO:0007669"/>
    <property type="project" value="TreeGrafter"/>
</dbReference>
<keyword evidence="6" id="KW-0046">Antibiotic resistance</keyword>
<sequence>MAETVLELRGVRKRYGGGASPLVEVLHGIDLTLVAGDFVALVGPSGSGKSTLLNLVGLLETPSEGEIWLASEPVHHASDAARTALRNRYLGFVFQFHHLLPAFTAEENVLMPVLAGHGRISPADRERARALLARTGLAAHAHKRPLQLSGGQQQRVAIVRALMNRPRLVLADEPTGNLDSHTAHDVFALLRELNREEGIAFLIVTHDPALAARCDRQVHLQDGRLLPPARADAPGG</sequence>
<keyword evidence="5" id="KW-1133">Transmembrane helix</keyword>
<feature type="domain" description="ABC transporter" evidence="8">
    <location>
        <begin position="6"/>
        <end position="233"/>
    </location>
</feature>
<evidence type="ECO:0000256" key="5">
    <source>
        <dbReference type="ARBA" id="ARBA00022989"/>
    </source>
</evidence>
<evidence type="ECO:0000256" key="1">
    <source>
        <dbReference type="ARBA" id="ARBA00022448"/>
    </source>
</evidence>
<organism evidence="9 10">
    <name type="scientific">Tepidimonas thermarum</name>
    <dbReference type="NCBI Taxonomy" id="335431"/>
    <lineage>
        <taxon>Bacteria</taxon>
        <taxon>Pseudomonadati</taxon>
        <taxon>Pseudomonadota</taxon>
        <taxon>Betaproteobacteria</taxon>
        <taxon>Burkholderiales</taxon>
        <taxon>Tepidimonas</taxon>
    </lineage>
</organism>
<dbReference type="GO" id="GO:0005524">
    <property type="term" value="F:ATP binding"/>
    <property type="evidence" value="ECO:0007669"/>
    <property type="project" value="UniProtKB-KW"/>
</dbReference>
<dbReference type="PANTHER" id="PTHR24220">
    <property type="entry name" value="IMPORT ATP-BINDING PROTEIN"/>
    <property type="match status" value="1"/>
</dbReference>
<accession>A0A554WSW3</accession>
<dbReference type="PROSITE" id="PS00211">
    <property type="entry name" value="ABC_TRANSPORTER_1"/>
    <property type="match status" value="1"/>
</dbReference>
<dbReference type="PANTHER" id="PTHR24220:SF689">
    <property type="entry name" value="LIPOPROTEIN-RELEASING SYSTEM ATP-BINDING PROTEIN LOLD"/>
    <property type="match status" value="1"/>
</dbReference>